<dbReference type="SUPFAM" id="SSF53335">
    <property type="entry name" value="S-adenosyl-L-methionine-dependent methyltransferases"/>
    <property type="match status" value="1"/>
</dbReference>
<dbReference type="Proteomes" id="UP000799049">
    <property type="component" value="Unassembled WGS sequence"/>
</dbReference>
<accession>A0A8K0AJR3</accession>
<dbReference type="PROSITE" id="PS51687">
    <property type="entry name" value="SAM_MT_RNA_M5U"/>
    <property type="match status" value="1"/>
</dbReference>
<dbReference type="AlphaFoldDB" id="A0A8K0AJR3"/>
<feature type="binding site" evidence="4">
    <location>
        <position position="420"/>
    </location>
    <ligand>
        <name>S-adenosyl-L-methionine</name>
        <dbReference type="ChEBI" id="CHEBI:59789"/>
    </ligand>
</feature>
<evidence type="ECO:0000256" key="1">
    <source>
        <dbReference type="ARBA" id="ARBA00022603"/>
    </source>
</evidence>
<dbReference type="Pfam" id="PF05958">
    <property type="entry name" value="tRNA_U5-meth_tr"/>
    <property type="match status" value="1"/>
</dbReference>
<dbReference type="InterPro" id="IPR029063">
    <property type="entry name" value="SAM-dependent_MTases_sf"/>
</dbReference>
<dbReference type="OrthoDB" id="10250660at2759"/>
<feature type="active site" description="Nucleophile" evidence="4">
    <location>
        <position position="448"/>
    </location>
</feature>
<keyword evidence="1 4" id="KW-0489">Methyltransferase</keyword>
<feature type="binding site" evidence="4">
    <location>
        <position position="348"/>
    </location>
    <ligand>
        <name>S-adenosyl-L-methionine</name>
        <dbReference type="ChEBI" id="CHEBI:59789"/>
    </ligand>
</feature>
<sequence>MAATFRGVVEKLVYSGRGLVRSPEHGIVFLSNVVPQEEVSYVLCKTLKRFSNGMVTALHTTAADRTVPQCLHYGKCGGCQLQHLQYGSQVATKKRWIEESFERIARMSVPDFDVVPAPAPFAYRTKVRLSISRDPANARQVQIGYVSTESDVPSQPPSPSRVSNDRMTAHREIVQVTECPIFEGRDDFGRVVSVLREAFSAVDWSAIEACRPSSKSTHHQRNTIGDVLLFSALHSKQNLSCIITVRCQKGLENVWSRLQQRVSTELPGCEVTVHRANHDPSSLQHARGTWEVLLGTPSASDTLHITYSKSSFVQVLPELAETIYRDIVDAVLEQYDQQGYRGCVLDLYGGIGIVGLWLAKHQLVCHSVELDRVLVDCARENAKNNNVHNATFHAMSVEDFMNDNSKASTILSSACVAVLNPPRSGLSDIVRKQLAGCSNIRTVVYMSCDPATLARDVASLFDLGSFQCKSLRAYDMFPQTTHVETVAILERQVHTV</sequence>
<feature type="active site" evidence="5">
    <location>
        <position position="448"/>
    </location>
</feature>
<dbReference type="GO" id="GO:0008173">
    <property type="term" value="F:RNA methyltransferase activity"/>
    <property type="evidence" value="ECO:0007669"/>
    <property type="project" value="InterPro"/>
</dbReference>
<dbReference type="EMBL" id="VRVR01000062">
    <property type="protein sequence ID" value="KAF0852146.1"/>
    <property type="molecule type" value="Genomic_DNA"/>
</dbReference>
<gene>
    <name evidence="6" type="ORF">ANDGO_00459</name>
</gene>
<keyword evidence="3 4" id="KW-0949">S-adenosyl-L-methionine</keyword>
<keyword evidence="7" id="KW-1185">Reference proteome</keyword>
<comment type="similarity">
    <text evidence="4">Belongs to the class I-like SAM-binding methyltransferase superfamily. RNA M5U methyltransferase family.</text>
</comment>
<dbReference type="Gene3D" id="3.40.50.150">
    <property type="entry name" value="Vaccinia Virus protein VP39"/>
    <property type="match status" value="2"/>
</dbReference>
<reference evidence="6" key="1">
    <citation type="submission" date="2019-09" db="EMBL/GenBank/DDBJ databases">
        <title>The Mitochondrial Proteome of the Jakobid, Andalucia godoyi, a Protist With the Most Gene-Rich and Bacteria-Like Mitochondrial Genome.</title>
        <authorList>
            <person name="Gray M.W."/>
            <person name="Burger G."/>
            <person name="Derelle R."/>
            <person name="Klimes V."/>
            <person name="Leger M."/>
            <person name="Sarrasin M."/>
            <person name="Vlcek C."/>
            <person name="Roger A.J."/>
            <person name="Elias M."/>
            <person name="Lang B.F."/>
        </authorList>
    </citation>
    <scope>NUCLEOTIDE SEQUENCE</scope>
    <source>
        <strain evidence="6">And28</strain>
    </source>
</reference>
<evidence type="ECO:0000313" key="6">
    <source>
        <dbReference type="EMBL" id="KAF0852146.1"/>
    </source>
</evidence>
<dbReference type="PANTHER" id="PTHR11061">
    <property type="entry name" value="RNA M5U METHYLTRANSFERASE"/>
    <property type="match status" value="1"/>
</dbReference>
<evidence type="ECO:0000256" key="5">
    <source>
        <dbReference type="PROSITE-ProRule" id="PRU10015"/>
    </source>
</evidence>
<dbReference type="PANTHER" id="PTHR11061:SF30">
    <property type="entry name" value="TRNA (URACIL(54)-C(5))-METHYLTRANSFERASE"/>
    <property type="match status" value="1"/>
</dbReference>
<dbReference type="GO" id="GO:0032259">
    <property type="term" value="P:methylation"/>
    <property type="evidence" value="ECO:0007669"/>
    <property type="project" value="UniProtKB-KW"/>
</dbReference>
<dbReference type="GO" id="GO:0006396">
    <property type="term" value="P:RNA processing"/>
    <property type="evidence" value="ECO:0007669"/>
    <property type="project" value="InterPro"/>
</dbReference>
<keyword evidence="2 4" id="KW-0808">Transferase</keyword>
<dbReference type="InterPro" id="IPR010280">
    <property type="entry name" value="U5_MeTrfase_fam"/>
</dbReference>
<dbReference type="InterPro" id="IPR030390">
    <property type="entry name" value="MeTrfase_TrmA_AS"/>
</dbReference>
<evidence type="ECO:0000256" key="3">
    <source>
        <dbReference type="ARBA" id="ARBA00022691"/>
    </source>
</evidence>
<dbReference type="Gene3D" id="2.40.50.140">
    <property type="entry name" value="Nucleic acid-binding proteins"/>
    <property type="match status" value="1"/>
</dbReference>
<protein>
    <submittedName>
        <fullName evidence="6">Mitochondrial large subunit rRNA m5U methyltransferase RumA</fullName>
    </submittedName>
</protein>
<evidence type="ECO:0000256" key="4">
    <source>
        <dbReference type="PROSITE-ProRule" id="PRU01024"/>
    </source>
</evidence>
<organism evidence="6 7">
    <name type="scientific">Andalucia godoyi</name>
    <name type="common">Flagellate</name>
    <dbReference type="NCBI Taxonomy" id="505711"/>
    <lineage>
        <taxon>Eukaryota</taxon>
        <taxon>Discoba</taxon>
        <taxon>Jakobida</taxon>
        <taxon>Andalucina</taxon>
        <taxon>Andaluciidae</taxon>
        <taxon>Andalucia</taxon>
    </lineage>
</organism>
<dbReference type="PROSITE" id="PS01230">
    <property type="entry name" value="TRMA_1"/>
    <property type="match status" value="1"/>
</dbReference>
<evidence type="ECO:0000313" key="7">
    <source>
        <dbReference type="Proteomes" id="UP000799049"/>
    </source>
</evidence>
<comment type="caution">
    <text evidence="6">The sequence shown here is derived from an EMBL/GenBank/DDBJ whole genome shotgun (WGS) entry which is preliminary data.</text>
</comment>
<dbReference type="InterPro" id="IPR012340">
    <property type="entry name" value="NA-bd_OB-fold"/>
</dbReference>
<name>A0A8K0AJR3_ANDGO</name>
<evidence type="ECO:0000256" key="2">
    <source>
        <dbReference type="ARBA" id="ARBA00022679"/>
    </source>
</evidence>
<dbReference type="CDD" id="cd02440">
    <property type="entry name" value="AdoMet_MTases"/>
    <property type="match status" value="1"/>
</dbReference>
<proteinExistence type="inferred from homology"/>
<feature type="binding site" evidence="4">
    <location>
        <position position="369"/>
    </location>
    <ligand>
        <name>S-adenosyl-L-methionine</name>
        <dbReference type="ChEBI" id="CHEBI:59789"/>
    </ligand>
</feature>
<feature type="binding site" evidence="4">
    <location>
        <position position="314"/>
    </location>
    <ligand>
        <name>S-adenosyl-L-methionine</name>
        <dbReference type="ChEBI" id="CHEBI:59789"/>
    </ligand>
</feature>